<protein>
    <submittedName>
        <fullName evidence="3">Uncharacterized protein</fullName>
    </submittedName>
</protein>
<keyword evidence="4" id="KW-1185">Reference proteome</keyword>
<feature type="signal peptide" evidence="2">
    <location>
        <begin position="1"/>
        <end position="20"/>
    </location>
</feature>
<feature type="compositionally biased region" description="Low complexity" evidence="1">
    <location>
        <begin position="346"/>
        <end position="355"/>
    </location>
</feature>
<gene>
    <name evidence="3" type="ORF">PHYPSEUDO_001080</name>
</gene>
<evidence type="ECO:0000313" key="4">
    <source>
        <dbReference type="Proteomes" id="UP000694044"/>
    </source>
</evidence>
<sequence length="531" mass="58134">MPPLVVPVTLLSSTFLKAASTTISGTEQSSMNTVAAHAASFATPTDSTRSYPNQLHWQRRPRVLSYAAALSNHAKEKPMDSSLYPFFHPTSPGAVVARQRESCHPAAALTALANGSLQAASAHRGGMPLASLETGPGVRRVAWILSVAAVLPADPRTKQPSQDLKPPAGESMRETALGQRAGARHPGHSRPRHCHLQQRWYGSSELHRRHVPSRLLGASPRQVDGQQRQVVVICCISFELHAADAFQRQVERILRRTLLLPGCRSSAAGPDARPSLVLARIQARVTANSFRCFGDGDNSFQSPKAERIRCRALPSERHGNASAVQRLPVSPPVSHQHNSSKSRWRSSLPLAASAGPSSPTAIVQFALSPTRHLHHHLRQNELPRLVRRHRRRPRRRHLRHHVHHDPADRRVRGAREHPLGLVLQPVRDGLWLLDADGHRAAHDGAVHQDVRVDGVQHDDHQDRVAEPARLRADGAHERPGAQRVLVRERLLGHVRVAVSGLVRVNCRVQHLSVGCGISTGPPTKYAASASG</sequence>
<feature type="region of interest" description="Disordered" evidence="1">
    <location>
        <begin position="154"/>
        <end position="192"/>
    </location>
</feature>
<name>A0A8T1V5Z2_9STRA</name>
<dbReference type="EMBL" id="JAGDFM010001143">
    <property type="protein sequence ID" value="KAG7375478.1"/>
    <property type="molecule type" value="Genomic_DNA"/>
</dbReference>
<accession>A0A8T1V5Z2</accession>
<keyword evidence="2" id="KW-0732">Signal</keyword>
<feature type="compositionally biased region" description="Basic residues" evidence="1">
    <location>
        <begin position="182"/>
        <end position="192"/>
    </location>
</feature>
<evidence type="ECO:0000313" key="3">
    <source>
        <dbReference type="EMBL" id="KAG7375478.1"/>
    </source>
</evidence>
<feature type="chain" id="PRO_5035747338" evidence="2">
    <location>
        <begin position="21"/>
        <end position="531"/>
    </location>
</feature>
<evidence type="ECO:0000256" key="2">
    <source>
        <dbReference type="SAM" id="SignalP"/>
    </source>
</evidence>
<dbReference type="Proteomes" id="UP000694044">
    <property type="component" value="Unassembled WGS sequence"/>
</dbReference>
<proteinExistence type="predicted"/>
<dbReference type="AlphaFoldDB" id="A0A8T1V5Z2"/>
<reference evidence="3" key="1">
    <citation type="submission" date="2021-02" db="EMBL/GenBank/DDBJ databases">
        <authorList>
            <person name="Palmer J.M."/>
        </authorList>
    </citation>
    <scope>NUCLEOTIDE SEQUENCE</scope>
    <source>
        <strain evidence="3">SCRP734</strain>
    </source>
</reference>
<organism evidence="3 4">
    <name type="scientific">Phytophthora pseudosyringae</name>
    <dbReference type="NCBI Taxonomy" id="221518"/>
    <lineage>
        <taxon>Eukaryota</taxon>
        <taxon>Sar</taxon>
        <taxon>Stramenopiles</taxon>
        <taxon>Oomycota</taxon>
        <taxon>Peronosporomycetes</taxon>
        <taxon>Peronosporales</taxon>
        <taxon>Peronosporaceae</taxon>
        <taxon>Phytophthora</taxon>
    </lineage>
</organism>
<comment type="caution">
    <text evidence="3">The sequence shown here is derived from an EMBL/GenBank/DDBJ whole genome shotgun (WGS) entry which is preliminary data.</text>
</comment>
<evidence type="ECO:0000256" key="1">
    <source>
        <dbReference type="SAM" id="MobiDB-lite"/>
    </source>
</evidence>
<feature type="region of interest" description="Disordered" evidence="1">
    <location>
        <begin position="317"/>
        <end position="355"/>
    </location>
</feature>